<organism evidence="4 5">
    <name type="scientific">Roseibium algae</name>
    <dbReference type="NCBI Taxonomy" id="3123038"/>
    <lineage>
        <taxon>Bacteria</taxon>
        <taxon>Pseudomonadati</taxon>
        <taxon>Pseudomonadota</taxon>
        <taxon>Alphaproteobacteria</taxon>
        <taxon>Hyphomicrobiales</taxon>
        <taxon>Stappiaceae</taxon>
        <taxon>Roseibium</taxon>
    </lineage>
</organism>
<dbReference type="InterPro" id="IPR036390">
    <property type="entry name" value="WH_DNA-bd_sf"/>
</dbReference>
<dbReference type="Proteomes" id="UP001385499">
    <property type="component" value="Unassembled WGS sequence"/>
</dbReference>
<dbReference type="InterPro" id="IPR047611">
    <property type="entry name" value="RepABC_RepC"/>
</dbReference>
<feature type="domain" description="Plasmid replication protein C N-terminal" evidence="2">
    <location>
        <begin position="11"/>
        <end position="181"/>
    </location>
</feature>
<feature type="region of interest" description="Disordered" evidence="1">
    <location>
        <begin position="224"/>
        <end position="321"/>
    </location>
</feature>
<dbReference type="Pfam" id="PF03428">
    <property type="entry name" value="RP-C"/>
    <property type="match status" value="1"/>
</dbReference>
<sequence>MSSSHQIASFRKVSAGVLASAHLAAQDDRPSVAKRDVSLVLKRVAPALGIDGTTYHVLDILLGLVQVDDFQPGRRPVVAISNQRLAEYTRRTSRTVTRCLKKLVELGILSYRDSPTGRRFVYRGKGGQPEQAYGLDFTPSCFNLSAFKSQADAFQRRIKAEQEAKRAVTRFSRAIVDLVAIAGQGYQDFCTRAEVIVLNGDLGLDDKASHLDALYHEAASQFEQDHQNNIQSPQMSCAGDIGDTRLSITTHPDSSSRNEEWTCSHEQDTEFPSDTGYADEMALEREPCGGRRQSQQPKPQEAKPQEAKLHEGRGGQPKRLETNLDGVSIGLIQSACSTLQEETGLEISTWPALCEAADHLRVLIGLSQPAFNEAIKRQGRYLAAACIAVVAEKALRDPEQISSPGGYFRAMIDRAADGKLHLNKSLHGLV</sequence>
<dbReference type="InterPro" id="IPR036388">
    <property type="entry name" value="WH-like_DNA-bd_sf"/>
</dbReference>
<dbReference type="Gene3D" id="1.10.10.10">
    <property type="entry name" value="Winged helix-like DNA-binding domain superfamily/Winged helix DNA-binding domain"/>
    <property type="match status" value="1"/>
</dbReference>
<reference evidence="4 5" key="1">
    <citation type="submission" date="2024-02" db="EMBL/GenBank/DDBJ databases">
        <title>Roseibium algae sp. nov., isolated from marine alga (Grateloupia sp.), showing potential in myo-inositol conversion.</title>
        <authorList>
            <person name="Wang Y."/>
        </authorList>
    </citation>
    <scope>NUCLEOTIDE SEQUENCE [LARGE SCALE GENOMIC DNA]</scope>
    <source>
        <strain evidence="4 5">H3510</strain>
    </source>
</reference>
<evidence type="ECO:0000259" key="3">
    <source>
        <dbReference type="Pfam" id="PF11800"/>
    </source>
</evidence>
<proteinExistence type="predicted"/>
<evidence type="ECO:0000313" key="4">
    <source>
        <dbReference type="EMBL" id="MEJ8476956.1"/>
    </source>
</evidence>
<dbReference type="SUPFAM" id="SSF46785">
    <property type="entry name" value="Winged helix' DNA-binding domain"/>
    <property type="match status" value="1"/>
</dbReference>
<dbReference type="InterPro" id="IPR005090">
    <property type="entry name" value="RepC_N"/>
</dbReference>
<dbReference type="Pfam" id="PF11800">
    <property type="entry name" value="RP-C_C"/>
    <property type="match status" value="1"/>
</dbReference>
<evidence type="ECO:0000256" key="1">
    <source>
        <dbReference type="SAM" id="MobiDB-lite"/>
    </source>
</evidence>
<evidence type="ECO:0000259" key="2">
    <source>
        <dbReference type="Pfam" id="PF03428"/>
    </source>
</evidence>
<keyword evidence="5" id="KW-1185">Reference proteome</keyword>
<feature type="compositionally biased region" description="Basic and acidic residues" evidence="1">
    <location>
        <begin position="254"/>
        <end position="268"/>
    </location>
</feature>
<gene>
    <name evidence="4" type="primary">repC</name>
    <name evidence="4" type="ORF">V6575_23020</name>
</gene>
<dbReference type="EMBL" id="JBAKIA010000037">
    <property type="protein sequence ID" value="MEJ8476956.1"/>
    <property type="molecule type" value="Genomic_DNA"/>
</dbReference>
<dbReference type="NCBIfam" id="NF040974">
    <property type="entry name" value="RepABC_RepC"/>
    <property type="match status" value="1"/>
</dbReference>
<name>A0ABU8TTB8_9HYPH</name>
<dbReference type="InterPro" id="IPR021760">
    <property type="entry name" value="RepC_C"/>
</dbReference>
<feature type="domain" description="Plasmid replication protein C C-terminal" evidence="3">
    <location>
        <begin position="329"/>
        <end position="429"/>
    </location>
</feature>
<comment type="caution">
    <text evidence="4">The sequence shown here is derived from an EMBL/GenBank/DDBJ whole genome shotgun (WGS) entry which is preliminary data.</text>
</comment>
<evidence type="ECO:0000313" key="5">
    <source>
        <dbReference type="Proteomes" id="UP001385499"/>
    </source>
</evidence>
<feature type="compositionally biased region" description="Basic and acidic residues" evidence="1">
    <location>
        <begin position="300"/>
        <end position="321"/>
    </location>
</feature>
<dbReference type="RefSeq" id="WP_340277831.1">
    <property type="nucleotide sequence ID" value="NZ_JBAKIA010000037.1"/>
</dbReference>
<accession>A0ABU8TTB8</accession>
<protein>
    <submittedName>
        <fullName evidence="4">Plasmid replication protein RepC</fullName>
    </submittedName>
</protein>